<dbReference type="GO" id="GO:0006313">
    <property type="term" value="P:DNA transposition"/>
    <property type="evidence" value="ECO:0007669"/>
    <property type="project" value="InterPro"/>
</dbReference>
<reference evidence="7" key="2">
    <citation type="submission" date="2019-10" db="EMBL/GenBank/DDBJ databases">
        <authorList>
            <consortium name="NCBI Pathogen Detection Project"/>
        </authorList>
    </citation>
    <scope>NUCLEOTIDE SEQUENCE</scope>
    <source>
        <strain evidence="7">AZ00058701</strain>
    </source>
</reference>
<evidence type="ECO:0000256" key="4">
    <source>
        <dbReference type="ARBA" id="ARBA00023172"/>
    </source>
</evidence>
<dbReference type="PANTHER" id="PTHR33258">
    <property type="entry name" value="TRANSPOSASE INSL FOR INSERTION SEQUENCE ELEMENT IS186A-RELATED"/>
    <property type="match status" value="1"/>
</dbReference>
<comment type="caution">
    <text evidence="7">The sequence shown here is derived from an EMBL/GenBank/DDBJ whole genome shotgun (WGS) entry which is preliminary data.</text>
</comment>
<dbReference type="GO" id="GO:0004803">
    <property type="term" value="F:transposase activity"/>
    <property type="evidence" value="ECO:0007669"/>
    <property type="project" value="InterPro"/>
</dbReference>
<keyword evidence="4" id="KW-0233">DNA recombination</keyword>
<dbReference type="InterPro" id="IPR002559">
    <property type="entry name" value="Transposase_11"/>
</dbReference>
<accession>A0AAN5T1C1</accession>
<protein>
    <submittedName>
        <fullName evidence="7">IS4 family transposase</fullName>
    </submittedName>
</protein>
<dbReference type="NCBIfam" id="NF033592">
    <property type="entry name" value="transpos_IS4_1"/>
    <property type="match status" value="1"/>
</dbReference>
<name>A0AAN5T1C1_LEGPN</name>
<proteinExistence type="inferred from homology"/>
<evidence type="ECO:0000259" key="5">
    <source>
        <dbReference type="Pfam" id="PF01609"/>
    </source>
</evidence>
<keyword evidence="3" id="KW-0238">DNA-binding</keyword>
<dbReference type="Pfam" id="PF14294">
    <property type="entry name" value="DUF4372"/>
    <property type="match status" value="1"/>
</dbReference>
<dbReference type="GO" id="GO:0003677">
    <property type="term" value="F:DNA binding"/>
    <property type="evidence" value="ECO:0007669"/>
    <property type="project" value="UniProtKB-KW"/>
</dbReference>
<dbReference type="EMBL" id="DACWHX010000013">
    <property type="protein sequence ID" value="HAU1880810.1"/>
    <property type="molecule type" value="Genomic_DNA"/>
</dbReference>
<dbReference type="Pfam" id="PF01609">
    <property type="entry name" value="DDE_Tnp_1"/>
    <property type="match status" value="1"/>
</dbReference>
<evidence type="ECO:0000313" key="8">
    <source>
        <dbReference type="Proteomes" id="UP000866496"/>
    </source>
</evidence>
<reference evidence="7" key="1">
    <citation type="journal article" date="2018" name="Genome Biol.">
        <title>SKESA: strategic k-mer extension for scrupulous assemblies.</title>
        <authorList>
            <person name="Souvorov A."/>
            <person name="Agarwala R."/>
            <person name="Lipman D.J."/>
        </authorList>
    </citation>
    <scope>NUCLEOTIDE SEQUENCE</scope>
    <source>
        <strain evidence="7">AZ00058701</strain>
    </source>
</reference>
<evidence type="ECO:0000256" key="1">
    <source>
        <dbReference type="ARBA" id="ARBA00010075"/>
    </source>
</evidence>
<dbReference type="PANTHER" id="PTHR33258:SF1">
    <property type="entry name" value="TRANSPOSASE INSL FOR INSERTION SEQUENCE ELEMENT IS186A-RELATED"/>
    <property type="match status" value="1"/>
</dbReference>
<sequence length="269" mass="31100">MKDSVFQRILKPISSEWLKNCVNIFNSDYSYEKFKTQDHIQTMIYVQLNQISSLRLLEESINTQDIGLSTSVCRSTLSDANKKRKADCFLWILEQLLTLLPKKQKNEFSEVVRALDSSPIQLKGYGYEWVKQHSTRRCEGLKLHVEYDLGLACPARIALSRPNFNDSSMGKKWPIEEGIIYVFDKGYCDYNWWWSIHQRSAYFVSRLKSNAAIQIQQTCQTKGDTPILEDGLFQFSNSNPRGGKKNLYTALARRISVKREGKEPLVLGH</sequence>
<dbReference type="AlphaFoldDB" id="A0AAN5T1C1"/>
<evidence type="ECO:0000313" key="7">
    <source>
        <dbReference type="EMBL" id="HAU1880810.1"/>
    </source>
</evidence>
<comment type="similarity">
    <text evidence="1">Belongs to the transposase 11 family.</text>
</comment>
<evidence type="ECO:0000256" key="3">
    <source>
        <dbReference type="ARBA" id="ARBA00023125"/>
    </source>
</evidence>
<dbReference type="InterPro" id="IPR025399">
    <property type="entry name" value="DUF4372"/>
</dbReference>
<dbReference type="InterPro" id="IPR047952">
    <property type="entry name" value="Transpos_IS4"/>
</dbReference>
<organism evidence="7 8">
    <name type="scientific">Legionella pneumophila</name>
    <dbReference type="NCBI Taxonomy" id="446"/>
    <lineage>
        <taxon>Bacteria</taxon>
        <taxon>Pseudomonadati</taxon>
        <taxon>Pseudomonadota</taxon>
        <taxon>Gammaproteobacteria</taxon>
        <taxon>Legionellales</taxon>
        <taxon>Legionellaceae</taxon>
        <taxon>Legionella</taxon>
    </lineage>
</organism>
<dbReference type="InterPro" id="IPR012337">
    <property type="entry name" value="RNaseH-like_sf"/>
</dbReference>
<dbReference type="Proteomes" id="UP000866496">
    <property type="component" value="Unassembled WGS sequence"/>
</dbReference>
<dbReference type="RefSeq" id="WP_014326795.1">
    <property type="nucleotide sequence ID" value="NZ_CP174209.1"/>
</dbReference>
<evidence type="ECO:0000259" key="6">
    <source>
        <dbReference type="Pfam" id="PF14294"/>
    </source>
</evidence>
<gene>
    <name evidence="7" type="ORF">JBJ86_11230</name>
</gene>
<feature type="domain" description="Transposase IS4-like" evidence="5">
    <location>
        <begin position="109"/>
        <end position="244"/>
    </location>
</feature>
<feature type="domain" description="DUF4372" evidence="6">
    <location>
        <begin position="3"/>
        <end position="64"/>
    </location>
</feature>
<dbReference type="SUPFAM" id="SSF53098">
    <property type="entry name" value="Ribonuclease H-like"/>
    <property type="match status" value="1"/>
</dbReference>
<evidence type="ECO:0000256" key="2">
    <source>
        <dbReference type="ARBA" id="ARBA00022578"/>
    </source>
</evidence>
<keyword evidence="2" id="KW-0815">Transposition</keyword>